<gene>
    <name evidence="2" type="ORF">ACFFUV_18280</name>
</gene>
<organism evidence="2 3">
    <name type="scientific">Vibrio olivae</name>
    <dbReference type="NCBI Taxonomy" id="1243002"/>
    <lineage>
        <taxon>Bacteria</taxon>
        <taxon>Pseudomonadati</taxon>
        <taxon>Pseudomonadota</taxon>
        <taxon>Gammaproteobacteria</taxon>
        <taxon>Vibrionales</taxon>
        <taxon>Vibrionaceae</taxon>
        <taxon>Vibrio</taxon>
    </lineage>
</organism>
<reference evidence="2 3" key="1">
    <citation type="submission" date="2024-09" db="EMBL/GenBank/DDBJ databases">
        <authorList>
            <person name="Sun Q."/>
            <person name="Mori K."/>
        </authorList>
    </citation>
    <scope>NUCLEOTIDE SEQUENCE [LARGE SCALE GENOMIC DNA]</scope>
    <source>
        <strain evidence="2 3">CECT 8064</strain>
    </source>
</reference>
<dbReference type="RefSeq" id="WP_390195581.1">
    <property type="nucleotide sequence ID" value="NZ_JBHMEP010000008.1"/>
</dbReference>
<name>A0ABV5HRQ4_9VIBR</name>
<comment type="caution">
    <text evidence="2">The sequence shown here is derived from an EMBL/GenBank/DDBJ whole genome shotgun (WGS) entry which is preliminary data.</text>
</comment>
<keyword evidence="3" id="KW-1185">Reference proteome</keyword>
<accession>A0ABV5HRQ4</accession>
<dbReference type="InterPro" id="IPR016963">
    <property type="entry name" value="Glycoporin_RafY"/>
</dbReference>
<feature type="chain" id="PRO_5045179358" evidence="1">
    <location>
        <begin position="23"/>
        <end position="372"/>
    </location>
</feature>
<feature type="signal peptide" evidence="1">
    <location>
        <begin position="1"/>
        <end position="22"/>
    </location>
</feature>
<proteinExistence type="predicted"/>
<dbReference type="Proteomes" id="UP001589645">
    <property type="component" value="Unassembled WGS sequence"/>
</dbReference>
<dbReference type="SUPFAM" id="SSF56935">
    <property type="entry name" value="Porins"/>
    <property type="match status" value="1"/>
</dbReference>
<evidence type="ECO:0000256" key="1">
    <source>
        <dbReference type="SAM" id="SignalP"/>
    </source>
</evidence>
<evidence type="ECO:0000313" key="3">
    <source>
        <dbReference type="Proteomes" id="UP001589645"/>
    </source>
</evidence>
<sequence>MNRAHKLFLGSATVLFSLSANAGISIIDNERGNFAIAGNVELNFNYRDRESNVSGDQEFNQDGRVLVEFAGEKYSNHDYFVGVKAQPLFESTGNVVLDDAYFEFGKKDGWAVKAGRFEAADMFPVGLDVFLEYSGDTANDLYTDGWAYTYQMKEARGRGADGQLMYHQTFDNLYIEVGSMMGDRSNLFRDGIDGSYHGHEIDKSKDSFLIRPLIAYSLGQFRFSAAMETNLVSNSVVANGVDISQRTGYGLTGNWSNENWSINVNVAYLDAVDETNFSSGINMVWDNVGIGYVYADNEYNNKELSGWVDGNVEVATIYASYAFRDTLDIKDFSILLGSYYTAISSKLTQSLPNEYFKEDDDYGMRVRLYYAF</sequence>
<dbReference type="Pfam" id="PF16966">
    <property type="entry name" value="Porin_8"/>
    <property type="match status" value="1"/>
</dbReference>
<protein>
    <submittedName>
        <fullName evidence="2">Carbohydrate porin</fullName>
    </submittedName>
</protein>
<dbReference type="EMBL" id="JBHMEP010000008">
    <property type="protein sequence ID" value="MFB9136920.1"/>
    <property type="molecule type" value="Genomic_DNA"/>
</dbReference>
<evidence type="ECO:0000313" key="2">
    <source>
        <dbReference type="EMBL" id="MFB9136920.1"/>
    </source>
</evidence>
<keyword evidence="1" id="KW-0732">Signal</keyword>